<dbReference type="AlphaFoldDB" id="A0A0F4ISX0"/>
<accession>A0A0F4ISX0</accession>
<gene>
    <name evidence="1" type="ORF">VR44_33455</name>
</gene>
<name>A0A0F4ISX0_9ACTN</name>
<dbReference type="Proteomes" id="UP000033551">
    <property type="component" value="Unassembled WGS sequence"/>
</dbReference>
<evidence type="ECO:0000313" key="1">
    <source>
        <dbReference type="EMBL" id="KJY25092.1"/>
    </source>
</evidence>
<protein>
    <submittedName>
        <fullName evidence="1">Uncharacterized protein</fullName>
    </submittedName>
</protein>
<comment type="caution">
    <text evidence="1">The sequence shown here is derived from an EMBL/GenBank/DDBJ whole genome shotgun (WGS) entry which is preliminary data.</text>
</comment>
<evidence type="ECO:0000313" key="2">
    <source>
        <dbReference type="Proteomes" id="UP000033551"/>
    </source>
</evidence>
<sequence length="61" mass="6582">MVRTQEPQSVPALVTEAIWRGVQAPAAACSLTCLSVTPKQEQTYTRFTSLSGMVLAATPMR</sequence>
<keyword evidence="2" id="KW-1185">Reference proteome</keyword>
<organism evidence="1 2">
    <name type="scientific">Streptomyces katrae</name>
    <dbReference type="NCBI Taxonomy" id="68223"/>
    <lineage>
        <taxon>Bacteria</taxon>
        <taxon>Bacillati</taxon>
        <taxon>Actinomycetota</taxon>
        <taxon>Actinomycetes</taxon>
        <taxon>Kitasatosporales</taxon>
        <taxon>Streptomycetaceae</taxon>
        <taxon>Streptomyces</taxon>
    </lineage>
</organism>
<dbReference type="EMBL" id="JZWV01001122">
    <property type="protein sequence ID" value="KJY25092.1"/>
    <property type="molecule type" value="Genomic_DNA"/>
</dbReference>
<proteinExistence type="predicted"/>
<reference evidence="1 2" key="1">
    <citation type="submission" date="2015-02" db="EMBL/GenBank/DDBJ databases">
        <authorList>
            <person name="Ju K.-S."/>
            <person name="Doroghazi J.R."/>
            <person name="Metcalf W."/>
        </authorList>
    </citation>
    <scope>NUCLEOTIDE SEQUENCE [LARGE SCALE GENOMIC DNA]</scope>
    <source>
        <strain evidence="1 2">NRRL ISP-5550</strain>
    </source>
</reference>